<name>A0AAE0KTL4_9CHLO</name>
<feature type="region of interest" description="Disordered" evidence="5">
    <location>
        <begin position="310"/>
        <end position="354"/>
    </location>
</feature>
<dbReference type="SUPFAM" id="SSF103473">
    <property type="entry name" value="MFS general substrate transporter"/>
    <property type="match status" value="2"/>
</dbReference>
<evidence type="ECO:0000256" key="3">
    <source>
        <dbReference type="ARBA" id="ARBA00022989"/>
    </source>
</evidence>
<feature type="transmembrane region" description="Helical" evidence="6">
    <location>
        <begin position="485"/>
        <end position="505"/>
    </location>
</feature>
<feature type="transmembrane region" description="Helical" evidence="6">
    <location>
        <begin position="154"/>
        <end position="176"/>
    </location>
</feature>
<dbReference type="PANTHER" id="PTHR21576:SF158">
    <property type="entry name" value="RIBOSOMAL RNA-PROCESSING PROTEIN 12-LIKE CONSERVED DOMAIN-CONTAINING PROTEIN"/>
    <property type="match status" value="1"/>
</dbReference>
<evidence type="ECO:0000259" key="7">
    <source>
        <dbReference type="Pfam" id="PF06813"/>
    </source>
</evidence>
<dbReference type="InterPro" id="IPR036259">
    <property type="entry name" value="MFS_trans_sf"/>
</dbReference>
<feature type="transmembrane region" description="Helical" evidence="6">
    <location>
        <begin position="511"/>
        <end position="533"/>
    </location>
</feature>
<gene>
    <name evidence="8" type="ORF">CYMTET_30776</name>
</gene>
<evidence type="ECO:0000256" key="6">
    <source>
        <dbReference type="SAM" id="Phobius"/>
    </source>
</evidence>
<evidence type="ECO:0000256" key="2">
    <source>
        <dbReference type="ARBA" id="ARBA00022692"/>
    </source>
</evidence>
<feature type="transmembrane region" description="Helical" evidence="6">
    <location>
        <begin position="182"/>
        <end position="201"/>
    </location>
</feature>
<comment type="caution">
    <text evidence="8">The sequence shown here is derived from an EMBL/GenBank/DDBJ whole genome shotgun (WGS) entry which is preliminary data.</text>
</comment>
<dbReference type="EMBL" id="LGRX02017949">
    <property type="protein sequence ID" value="KAK3260253.1"/>
    <property type="molecule type" value="Genomic_DNA"/>
</dbReference>
<feature type="transmembrane region" description="Helical" evidence="6">
    <location>
        <begin position="64"/>
        <end position="81"/>
    </location>
</feature>
<feature type="compositionally biased region" description="Polar residues" evidence="5">
    <location>
        <begin position="324"/>
        <end position="354"/>
    </location>
</feature>
<feature type="transmembrane region" description="Helical" evidence="6">
    <location>
        <begin position="540"/>
        <end position="565"/>
    </location>
</feature>
<dbReference type="Pfam" id="PF06813">
    <property type="entry name" value="Nodulin-like"/>
    <property type="match status" value="1"/>
</dbReference>
<feature type="transmembrane region" description="Helical" evidence="6">
    <location>
        <begin position="21"/>
        <end position="44"/>
    </location>
</feature>
<keyword evidence="9" id="KW-1185">Reference proteome</keyword>
<feature type="transmembrane region" description="Helical" evidence="6">
    <location>
        <begin position="88"/>
        <end position="110"/>
    </location>
</feature>
<sequence length="669" mass="75652">MSSDSAWYLFIENKVYPMPPWYNRWHSFSASIVWSFALGHWAMFNMYADSFKDQLGYTQEEIDWLAVAKNGSVFFGIFLGITVDVAGVFYNGIIGGTGAFTGFILIWAVLKGYLTVTYTELWWIHFFAYGSIFGLKVAPLLYLQRMFPRHRATFVGIVFLGSEGLGAACLAEVWQWKGNTGLVLTMAIFPLLTALLLWPFVRVVPKPVVYSRAEQKATAYTLMYSVHGSALSVAYYCFWAVFEIQEDIAEITHGLISFSYIFIAVYAAVSVLLVRSLVIKYFEQRSDSEMLPEDVQITDAEEDIKHAHTLSQDMDANAEERVSSADNDTPKSPNKSLQQAQTMSGVKSSSLQEKQRTLSAESDIGKRYGTLSVEPQQSSLKDQIQILSAELIGEEEGLSYKEHLMEVFSSHLLYLLVVASFFAIGGYMLVTDNLTYMIGAIIGYDELDDMIPKYSNTNSCVCAWSRLLSVLISDEMMRRYKWHRGIFLMVGAIFSLLGMVFFAVSSETKLYFAYACSACGYGIWQTMAPVMVFETFGWEVFGFVYMFAVFTAMFFGSLVGSIWLYEQEFNDEAELHLQGTYYCRGNECFDYTCYTEIVFMMFGFMMYALYSYLTETIYDDGDKSEPLAHQINAALTDLDADCDTAQTQPTPRLEFEACTPKGPVLLHST</sequence>
<dbReference type="PANTHER" id="PTHR21576">
    <property type="entry name" value="UNCHARACTERIZED NODULIN-LIKE PROTEIN"/>
    <property type="match status" value="1"/>
</dbReference>
<proteinExistence type="predicted"/>
<comment type="subcellular location">
    <subcellularLocation>
        <location evidence="1">Membrane</location>
        <topology evidence="1">Multi-pass membrane protein</topology>
    </subcellularLocation>
</comment>
<protein>
    <recommendedName>
        <fullName evidence="7">Nodulin-like domain-containing protein</fullName>
    </recommendedName>
</protein>
<reference evidence="8 9" key="1">
    <citation type="journal article" date="2015" name="Genome Biol. Evol.">
        <title>Comparative Genomics of a Bacterivorous Green Alga Reveals Evolutionary Causalities and Consequences of Phago-Mixotrophic Mode of Nutrition.</title>
        <authorList>
            <person name="Burns J.A."/>
            <person name="Paasch A."/>
            <person name="Narechania A."/>
            <person name="Kim E."/>
        </authorList>
    </citation>
    <scope>NUCLEOTIDE SEQUENCE [LARGE SCALE GENOMIC DNA]</scope>
    <source>
        <strain evidence="8 9">PLY_AMNH</strain>
    </source>
</reference>
<keyword evidence="4 6" id="KW-0472">Membrane</keyword>
<feature type="transmembrane region" description="Helical" evidence="6">
    <location>
        <begin position="222"/>
        <end position="242"/>
    </location>
</feature>
<dbReference type="AlphaFoldDB" id="A0AAE0KTL4"/>
<feature type="transmembrane region" description="Helical" evidence="6">
    <location>
        <begin position="412"/>
        <end position="430"/>
    </location>
</feature>
<feature type="domain" description="Nodulin-like" evidence="7">
    <location>
        <begin position="24"/>
        <end position="262"/>
    </location>
</feature>
<accession>A0AAE0KTL4</accession>
<dbReference type="Gene3D" id="1.20.1250.20">
    <property type="entry name" value="MFS general substrate transporter like domains"/>
    <property type="match status" value="1"/>
</dbReference>
<dbReference type="GO" id="GO:0016020">
    <property type="term" value="C:membrane"/>
    <property type="evidence" value="ECO:0007669"/>
    <property type="project" value="UniProtKB-SubCell"/>
</dbReference>
<dbReference type="InterPro" id="IPR010658">
    <property type="entry name" value="Nodulin-like"/>
</dbReference>
<evidence type="ECO:0000256" key="5">
    <source>
        <dbReference type="SAM" id="MobiDB-lite"/>
    </source>
</evidence>
<keyword evidence="3 6" id="KW-1133">Transmembrane helix</keyword>
<feature type="transmembrane region" description="Helical" evidence="6">
    <location>
        <begin position="122"/>
        <end position="142"/>
    </location>
</feature>
<feature type="transmembrane region" description="Helical" evidence="6">
    <location>
        <begin position="594"/>
        <end position="613"/>
    </location>
</feature>
<evidence type="ECO:0000256" key="1">
    <source>
        <dbReference type="ARBA" id="ARBA00004141"/>
    </source>
</evidence>
<dbReference type="Proteomes" id="UP001190700">
    <property type="component" value="Unassembled WGS sequence"/>
</dbReference>
<keyword evidence="2 6" id="KW-0812">Transmembrane</keyword>
<evidence type="ECO:0000313" key="9">
    <source>
        <dbReference type="Proteomes" id="UP001190700"/>
    </source>
</evidence>
<evidence type="ECO:0000256" key="4">
    <source>
        <dbReference type="ARBA" id="ARBA00023136"/>
    </source>
</evidence>
<feature type="transmembrane region" description="Helical" evidence="6">
    <location>
        <begin position="254"/>
        <end position="278"/>
    </location>
</feature>
<evidence type="ECO:0000313" key="8">
    <source>
        <dbReference type="EMBL" id="KAK3260253.1"/>
    </source>
</evidence>
<organism evidence="8 9">
    <name type="scientific">Cymbomonas tetramitiformis</name>
    <dbReference type="NCBI Taxonomy" id="36881"/>
    <lineage>
        <taxon>Eukaryota</taxon>
        <taxon>Viridiplantae</taxon>
        <taxon>Chlorophyta</taxon>
        <taxon>Pyramimonadophyceae</taxon>
        <taxon>Pyramimonadales</taxon>
        <taxon>Pyramimonadaceae</taxon>
        <taxon>Cymbomonas</taxon>
    </lineage>
</organism>